<evidence type="ECO:0000256" key="1">
    <source>
        <dbReference type="ARBA" id="ARBA00008164"/>
    </source>
</evidence>
<dbReference type="SUPFAM" id="SSF117892">
    <property type="entry name" value="Band 7/SPFH domain"/>
    <property type="match status" value="1"/>
</dbReference>
<dbReference type="InterPro" id="IPR001972">
    <property type="entry name" value="Stomatin_HflK_fam"/>
</dbReference>
<keyword evidence="2" id="KW-0812">Transmembrane</keyword>
<dbReference type="GO" id="GO:0005886">
    <property type="term" value="C:plasma membrane"/>
    <property type="evidence" value="ECO:0007669"/>
    <property type="project" value="InterPro"/>
</dbReference>
<dbReference type="Proteomes" id="UP000492821">
    <property type="component" value="Unassembled WGS sequence"/>
</dbReference>
<keyword evidence="4" id="KW-1185">Reference proteome</keyword>
<keyword evidence="2" id="KW-0472">Membrane</keyword>
<feature type="transmembrane region" description="Helical" evidence="2">
    <location>
        <begin position="69"/>
        <end position="92"/>
    </location>
</feature>
<dbReference type="InterPro" id="IPR036013">
    <property type="entry name" value="Band_7/SPFH_dom_sf"/>
</dbReference>
<sequence>MSSLFCWTGSRASELSEEELQRARMFESAFTYNTERNYNNNYSNWTRGNNTTHYHDDDRRLDDLKPTSVIELIFVALSFVLFVCTLPFSLIFSLKFVGDFERLVVLRLGKAQRVRGPGTVLVFPCIDKTAKVDIRVISYDLPNIHIITTDKGIVEFSASVFSQVIDPLTSYCNILDKDATIKNLAYTASYKHLMDQ</sequence>
<dbReference type="InterPro" id="IPR043202">
    <property type="entry name" value="Band-7_stomatin-like"/>
</dbReference>
<organism evidence="4 5">
    <name type="scientific">Panagrellus redivivus</name>
    <name type="common">Microworm</name>
    <dbReference type="NCBI Taxonomy" id="6233"/>
    <lineage>
        <taxon>Eukaryota</taxon>
        <taxon>Metazoa</taxon>
        <taxon>Ecdysozoa</taxon>
        <taxon>Nematoda</taxon>
        <taxon>Chromadorea</taxon>
        <taxon>Rhabditida</taxon>
        <taxon>Tylenchina</taxon>
        <taxon>Panagrolaimomorpha</taxon>
        <taxon>Panagrolaimoidea</taxon>
        <taxon>Panagrolaimidae</taxon>
        <taxon>Panagrellus</taxon>
    </lineage>
</organism>
<accession>A0A7E4ZZQ3</accession>
<name>A0A7E4ZZQ3_PANRE</name>
<protein>
    <submittedName>
        <fullName evidence="5">PHB domain-containing protein</fullName>
    </submittedName>
</protein>
<evidence type="ECO:0000313" key="5">
    <source>
        <dbReference type="WBParaSite" id="Pan_g5871.t1"/>
    </source>
</evidence>
<proteinExistence type="inferred from homology"/>
<reference evidence="4" key="1">
    <citation type="journal article" date="2013" name="Genetics">
        <title>The draft genome and transcriptome of Panagrellus redivivus are shaped by the harsh demands of a free-living lifestyle.</title>
        <authorList>
            <person name="Srinivasan J."/>
            <person name="Dillman A.R."/>
            <person name="Macchietto M.G."/>
            <person name="Heikkinen L."/>
            <person name="Lakso M."/>
            <person name="Fracchia K.M."/>
            <person name="Antoshechkin I."/>
            <person name="Mortazavi A."/>
            <person name="Wong G."/>
            <person name="Sternberg P.W."/>
        </authorList>
    </citation>
    <scope>NUCLEOTIDE SEQUENCE [LARGE SCALE GENOMIC DNA]</scope>
    <source>
        <strain evidence="4">MT8872</strain>
    </source>
</reference>
<dbReference type="PRINTS" id="PR00721">
    <property type="entry name" value="STOMATIN"/>
</dbReference>
<dbReference type="Pfam" id="PF01145">
    <property type="entry name" value="Band_7"/>
    <property type="match status" value="1"/>
</dbReference>
<evidence type="ECO:0000256" key="2">
    <source>
        <dbReference type="SAM" id="Phobius"/>
    </source>
</evidence>
<dbReference type="WBParaSite" id="Pan_g5871.t1">
    <property type="protein sequence ID" value="Pan_g5871.t1"/>
    <property type="gene ID" value="Pan_g5871"/>
</dbReference>
<keyword evidence="2" id="KW-1133">Transmembrane helix</keyword>
<dbReference type="AlphaFoldDB" id="A0A7E4ZZQ3"/>
<evidence type="ECO:0000313" key="4">
    <source>
        <dbReference type="Proteomes" id="UP000492821"/>
    </source>
</evidence>
<dbReference type="Gene3D" id="3.30.479.30">
    <property type="entry name" value="Band 7 domain"/>
    <property type="match status" value="1"/>
</dbReference>
<feature type="domain" description="Band 7" evidence="3">
    <location>
        <begin position="101"/>
        <end position="183"/>
    </location>
</feature>
<reference evidence="5" key="2">
    <citation type="submission" date="2020-10" db="UniProtKB">
        <authorList>
            <consortium name="WormBaseParasite"/>
        </authorList>
    </citation>
    <scope>IDENTIFICATION</scope>
</reference>
<dbReference type="PANTHER" id="PTHR10264:SF28">
    <property type="entry name" value="BAND 7 DOMAIN-CONTAINING PROTEIN"/>
    <property type="match status" value="1"/>
</dbReference>
<dbReference type="PANTHER" id="PTHR10264">
    <property type="entry name" value="BAND 7 PROTEIN-RELATED"/>
    <property type="match status" value="1"/>
</dbReference>
<dbReference type="InterPro" id="IPR001107">
    <property type="entry name" value="Band_7"/>
</dbReference>
<comment type="similarity">
    <text evidence="1">Belongs to the band 7/mec-2 family.</text>
</comment>
<evidence type="ECO:0000259" key="3">
    <source>
        <dbReference type="Pfam" id="PF01145"/>
    </source>
</evidence>